<name>A0ACD1HGG9_9EURO</name>
<evidence type="ECO:0000313" key="1">
    <source>
        <dbReference type="EMBL" id="RAH72590.1"/>
    </source>
</evidence>
<proteinExistence type="predicted"/>
<organism evidence="1 2">
    <name type="scientific">Aspergillus aculeatinus CBS 121060</name>
    <dbReference type="NCBI Taxonomy" id="1448322"/>
    <lineage>
        <taxon>Eukaryota</taxon>
        <taxon>Fungi</taxon>
        <taxon>Dikarya</taxon>
        <taxon>Ascomycota</taxon>
        <taxon>Pezizomycotina</taxon>
        <taxon>Eurotiomycetes</taxon>
        <taxon>Eurotiomycetidae</taxon>
        <taxon>Eurotiales</taxon>
        <taxon>Aspergillaceae</taxon>
        <taxon>Aspergillus</taxon>
        <taxon>Aspergillus subgen. Circumdati</taxon>
    </lineage>
</organism>
<dbReference type="EMBL" id="KZ824943">
    <property type="protein sequence ID" value="RAH72590.1"/>
    <property type="molecule type" value="Genomic_DNA"/>
</dbReference>
<dbReference type="Proteomes" id="UP000249661">
    <property type="component" value="Unassembled WGS sequence"/>
</dbReference>
<gene>
    <name evidence="1" type="ORF">BO66DRAFT_26556</name>
</gene>
<evidence type="ECO:0000313" key="2">
    <source>
        <dbReference type="Proteomes" id="UP000249661"/>
    </source>
</evidence>
<accession>A0ACD1HGG9</accession>
<reference evidence="1" key="1">
    <citation type="submission" date="2018-02" db="EMBL/GenBank/DDBJ databases">
        <title>The genomes of Aspergillus section Nigri reveals drivers in fungal speciation.</title>
        <authorList>
            <consortium name="DOE Joint Genome Institute"/>
            <person name="Vesth T.C."/>
            <person name="Nybo J."/>
            <person name="Theobald S."/>
            <person name="Brandl J."/>
            <person name="Frisvad J.C."/>
            <person name="Nielsen K.F."/>
            <person name="Lyhne E.K."/>
            <person name="Kogle M.E."/>
            <person name="Kuo A."/>
            <person name="Riley R."/>
            <person name="Clum A."/>
            <person name="Nolan M."/>
            <person name="Lipzen A."/>
            <person name="Salamov A."/>
            <person name="Henrissat B."/>
            <person name="Wiebenga A."/>
            <person name="De vries R.P."/>
            <person name="Grigoriev I.V."/>
            <person name="Mortensen U.H."/>
            <person name="Andersen M.R."/>
            <person name="Baker S.E."/>
        </authorList>
    </citation>
    <scope>NUCLEOTIDE SEQUENCE</scope>
    <source>
        <strain evidence="1">CBS 121060</strain>
    </source>
</reference>
<sequence length="98" mass="10459">MIEVTGVGFFSFLVLVCCSYLPSVCQSPVTKCIIKKKNVSGRSGSGQQPLKGEPPPPPLVFFFDLLCLDTFPSGLERTIQEMRGKFDGGPKGSGCVGT</sequence>
<protein>
    <submittedName>
        <fullName evidence="1">Uncharacterized protein</fullName>
    </submittedName>
</protein>
<keyword evidence="2" id="KW-1185">Reference proteome</keyword>